<protein>
    <recommendedName>
        <fullName evidence="3">Trypsin-like peptidase domain-containing protein</fullName>
    </recommendedName>
</protein>
<dbReference type="Proteomes" id="UP000460416">
    <property type="component" value="Unassembled WGS sequence"/>
</dbReference>
<proteinExistence type="predicted"/>
<dbReference type="OrthoDB" id="9554314at2"/>
<reference evidence="1 2" key="1">
    <citation type="submission" date="2019-07" db="EMBL/GenBank/DDBJ databases">
        <title>Gramella aestuarii sp. nov., isolated from a tidal flat, and emended description of Gramella echinicola.</title>
        <authorList>
            <person name="Liu L."/>
        </authorList>
    </citation>
    <scope>NUCLEOTIDE SEQUENCE [LARGE SCALE GENOMIC DNA]</scope>
    <source>
        <strain evidence="1 2">BS12</strain>
    </source>
</reference>
<accession>A0A7K1LS25</accession>
<dbReference type="AlphaFoldDB" id="A0A7K1LS25"/>
<dbReference type="EMBL" id="VJVW01000005">
    <property type="protein sequence ID" value="MUP43609.1"/>
    <property type="molecule type" value="Genomic_DNA"/>
</dbReference>
<dbReference type="SUPFAM" id="SSF50494">
    <property type="entry name" value="Trypsin-like serine proteases"/>
    <property type="match status" value="1"/>
</dbReference>
<evidence type="ECO:0000313" key="1">
    <source>
        <dbReference type="EMBL" id="MUP43609.1"/>
    </source>
</evidence>
<evidence type="ECO:0008006" key="3">
    <source>
        <dbReference type="Google" id="ProtNLM"/>
    </source>
</evidence>
<organism evidence="1 2">
    <name type="scientific">Christiangramia aestuarii</name>
    <dbReference type="NCBI Taxonomy" id="1028746"/>
    <lineage>
        <taxon>Bacteria</taxon>
        <taxon>Pseudomonadati</taxon>
        <taxon>Bacteroidota</taxon>
        <taxon>Flavobacteriia</taxon>
        <taxon>Flavobacteriales</taxon>
        <taxon>Flavobacteriaceae</taxon>
        <taxon>Christiangramia</taxon>
    </lineage>
</organism>
<dbReference type="InterPro" id="IPR009003">
    <property type="entry name" value="Peptidase_S1_PA"/>
</dbReference>
<dbReference type="RefSeq" id="WP_156277473.1">
    <property type="nucleotide sequence ID" value="NZ_BAABGI010000004.1"/>
</dbReference>
<keyword evidence="2" id="KW-1185">Reference proteome</keyword>
<name>A0A7K1LS25_9FLAO</name>
<gene>
    <name evidence="1" type="ORF">FLP08_13575</name>
</gene>
<evidence type="ECO:0000313" key="2">
    <source>
        <dbReference type="Proteomes" id="UP000460416"/>
    </source>
</evidence>
<comment type="caution">
    <text evidence="1">The sequence shown here is derived from an EMBL/GenBank/DDBJ whole genome shotgun (WGS) entry which is preliminary data.</text>
</comment>
<sequence>MKTIIVIIFMLITGLRCEGQEVVFIKSGENGNGILQQRFEECYIITPQHVVASGMGKIQVIDRNSYELTAEHKKSFQPDLALLKVLDDPGLKCPEWETEKDINNILQNSSSGFIEYRDEVGKKSLIHVSIVEINQNFIRVSPVEPEEKFIKGNSGAAFFVKYKGKRLLAGMLISISEEARIGNVAQIDDIERSLSGFFFEHTEKPRLGIMILDEEGEFSPITNIISSSLDKSSKYTPVTPIPDSDYFKDKLVDIFEGKSQELPNSTENELQEIMLGKLSFETEKTPNNMFLVRVNLDGRLYQTTEFRLLSDLSLEAKAIALDQEKARRESLKYLAKKLEKELN</sequence>